<evidence type="ECO:0000256" key="1">
    <source>
        <dbReference type="ARBA" id="ARBA00023002"/>
    </source>
</evidence>
<evidence type="ECO:0000313" key="4">
    <source>
        <dbReference type="Proteomes" id="UP000266091"/>
    </source>
</evidence>
<dbReference type="PANTHER" id="PTHR13847:SF287">
    <property type="entry name" value="FAD-DEPENDENT OXIDOREDUCTASE DOMAIN-CONTAINING PROTEIN 1"/>
    <property type="match status" value="1"/>
</dbReference>
<dbReference type="InterPro" id="IPR006076">
    <property type="entry name" value="FAD-dep_OxRdtase"/>
</dbReference>
<reference evidence="3 4" key="1">
    <citation type="journal article" date="2018" name="Int. J. Syst. Evol. Microbiol.">
        <title>Mesosutterella multiformis gen. nov., sp. nov., a member of the family Sutterellaceae and Sutterella megalosphaeroides sp. nov., isolated from human faeces.</title>
        <authorList>
            <person name="Sakamoto M."/>
            <person name="Ikeyama N."/>
            <person name="Kunihiro T."/>
            <person name="Iino T."/>
            <person name="Yuki M."/>
            <person name="Ohkuma M."/>
        </authorList>
    </citation>
    <scope>NUCLEOTIDE SEQUENCE [LARGE SCALE GENOMIC DNA]</scope>
    <source>
        <strain evidence="3 4">4NBBH2</strain>
    </source>
</reference>
<accession>A0A401LN06</accession>
<dbReference type="Proteomes" id="UP000266091">
    <property type="component" value="Unassembled WGS sequence"/>
</dbReference>
<dbReference type="Gene3D" id="3.30.9.10">
    <property type="entry name" value="D-Amino Acid Oxidase, subunit A, domain 2"/>
    <property type="match status" value="1"/>
</dbReference>
<dbReference type="Pfam" id="PF01266">
    <property type="entry name" value="DAO"/>
    <property type="match status" value="1"/>
</dbReference>
<name>A0A388SCM9_9BURK</name>
<protein>
    <recommendedName>
        <fullName evidence="2">FAD dependent oxidoreductase domain-containing protein</fullName>
    </recommendedName>
</protein>
<evidence type="ECO:0000259" key="2">
    <source>
        <dbReference type="Pfam" id="PF01266"/>
    </source>
</evidence>
<dbReference type="SUPFAM" id="SSF51905">
    <property type="entry name" value="FAD/NAD(P)-binding domain"/>
    <property type="match status" value="1"/>
</dbReference>
<accession>A0A388SCM9</accession>
<keyword evidence="1" id="KW-0560">Oxidoreductase</keyword>
<proteinExistence type="predicted"/>
<gene>
    <name evidence="3" type="ORF">MESMUL_13300</name>
</gene>
<dbReference type="GO" id="GO:0005737">
    <property type="term" value="C:cytoplasm"/>
    <property type="evidence" value="ECO:0007669"/>
    <property type="project" value="TreeGrafter"/>
</dbReference>
<comment type="caution">
    <text evidence="3">The sequence shown here is derived from an EMBL/GenBank/DDBJ whole genome shotgun (WGS) entry which is preliminary data.</text>
</comment>
<keyword evidence="4" id="KW-1185">Reference proteome</keyword>
<feature type="domain" description="FAD dependent oxidoreductase" evidence="2">
    <location>
        <begin position="74"/>
        <end position="367"/>
    </location>
</feature>
<sequence>MTLLESASGPTQGLSYAPGFLASAWAFHPAFYMKKFSSFRKLPDDSVFIADGVSDRMRNRAFLTGAGQSAANPAFAENLKRFEAFVQASDAGTRKLHAEFGIADGRIDGSLMLLSEAETALMRETFPDRELLSREATLERFPLIDPSLAFAASLLIPEDSTFNATFAAKLLLQRIAEKYGPRFTRRYRAKAQEIIYRGGRAEAVAISGNERIPCDAVVLASAGGALPLISGTGFRAPLTSLTGFTLTLELSDSEALPALTVASPEKGFILSRLDRRLRATGRFFLGSPAEKEKKAECNRLYDAVMGSFENLRSNTVASQFWSGEFLASPDRFPLAGPVPGADNVILNIAHGPFGLAGAGESAEIAAASALGEDPGEFAAFCSPGRFAEK</sequence>
<evidence type="ECO:0000313" key="3">
    <source>
        <dbReference type="EMBL" id="GBO93976.1"/>
    </source>
</evidence>
<dbReference type="Gene3D" id="3.50.50.60">
    <property type="entry name" value="FAD/NAD(P)-binding domain"/>
    <property type="match status" value="1"/>
</dbReference>
<organism evidence="3 4">
    <name type="scientific">Mesosutterella multiformis</name>
    <dbReference type="NCBI Taxonomy" id="2259133"/>
    <lineage>
        <taxon>Bacteria</taxon>
        <taxon>Pseudomonadati</taxon>
        <taxon>Pseudomonadota</taxon>
        <taxon>Betaproteobacteria</taxon>
        <taxon>Burkholderiales</taxon>
        <taxon>Sutterellaceae</taxon>
        <taxon>Mesosutterella</taxon>
    </lineage>
</organism>
<dbReference type="GO" id="GO:0016491">
    <property type="term" value="F:oxidoreductase activity"/>
    <property type="evidence" value="ECO:0007669"/>
    <property type="project" value="UniProtKB-KW"/>
</dbReference>
<dbReference type="InterPro" id="IPR036188">
    <property type="entry name" value="FAD/NAD-bd_sf"/>
</dbReference>
<dbReference type="AlphaFoldDB" id="A0A388SCM9"/>
<dbReference type="EMBL" id="BGZJ01000001">
    <property type="protein sequence ID" value="GBO93976.1"/>
    <property type="molecule type" value="Genomic_DNA"/>
</dbReference>
<dbReference type="PANTHER" id="PTHR13847">
    <property type="entry name" value="SARCOSINE DEHYDROGENASE-RELATED"/>
    <property type="match status" value="1"/>
</dbReference>